<proteinExistence type="predicted"/>
<evidence type="ECO:0000313" key="2">
    <source>
        <dbReference type="EMBL" id="BAG29115.1"/>
    </source>
</evidence>
<evidence type="ECO:0008006" key="4">
    <source>
        <dbReference type="Google" id="ProtNLM"/>
    </source>
</evidence>
<protein>
    <recommendedName>
        <fullName evidence="4">DUF429 domain-containing protein</fullName>
    </recommendedName>
</protein>
<evidence type="ECO:0000256" key="1">
    <source>
        <dbReference type="SAM" id="MobiDB-lite"/>
    </source>
</evidence>
<dbReference type="EMBL" id="AP009152">
    <property type="protein sequence ID" value="BAG29115.1"/>
    <property type="molecule type" value="Genomic_DNA"/>
</dbReference>
<dbReference type="eggNOG" id="COG2410">
    <property type="taxonomic scope" value="Bacteria"/>
</dbReference>
<organism evidence="2 3">
    <name type="scientific">Kocuria rhizophila (strain ATCC 9341 / DSM 348 / NBRC 103217 / DC2201)</name>
    <dbReference type="NCBI Taxonomy" id="378753"/>
    <lineage>
        <taxon>Bacteria</taxon>
        <taxon>Bacillati</taxon>
        <taxon>Actinomycetota</taxon>
        <taxon>Actinomycetes</taxon>
        <taxon>Micrococcales</taxon>
        <taxon>Micrococcaceae</taxon>
        <taxon>Kocuria</taxon>
    </lineage>
</organism>
<evidence type="ECO:0000313" key="3">
    <source>
        <dbReference type="Proteomes" id="UP000008838"/>
    </source>
</evidence>
<feature type="region of interest" description="Disordered" evidence="1">
    <location>
        <begin position="1"/>
        <end position="24"/>
    </location>
</feature>
<dbReference type="Pfam" id="PF04250">
    <property type="entry name" value="DUF429"/>
    <property type="match status" value="1"/>
</dbReference>
<accession>B2GK95</accession>
<sequence length="274" mass="29682">MTGEPAPPSHESAQRVGPDAQTRTRRRYAGVDLAADPARTGIAVIREEPGRVVVERVDLGATDADVLAVVRDVHRAGIDVPFGWPAPFVDYICAQATGQVTAPPSTDPAWRRNMAQRTTDLHVRSRTGLIPLSVSTDRIAYPALRWAALESRLLDAGIDVPRDGSGRACEVYPAAALARWGLPHRGYKGSKNATHRHNLVTRLVTHLPWLEWLGHDSMCRADDNVLDAVVAALVAREVDLGSCEPAPPELVSVVAREGWVWLPAGTPTPPVAHR</sequence>
<dbReference type="Proteomes" id="UP000008838">
    <property type="component" value="Chromosome"/>
</dbReference>
<name>B2GK95_KOCRD</name>
<keyword evidence="3" id="KW-1185">Reference proteome</keyword>
<gene>
    <name evidence="2" type="ordered locus">KRH_07680</name>
</gene>
<dbReference type="HOGENOM" id="CLU_1123813_0_0_11"/>
<dbReference type="InterPro" id="IPR007362">
    <property type="entry name" value="DUF429"/>
</dbReference>
<reference evidence="2 3" key="1">
    <citation type="journal article" date="2008" name="J. Bacteriol.">
        <title>Complete genome sequence of the soil actinomycete Kocuria rhizophila.</title>
        <authorList>
            <person name="Takarada H."/>
            <person name="Sekine M."/>
            <person name="Kosugi H."/>
            <person name="Matsuo Y."/>
            <person name="Fujisawa T."/>
            <person name="Omata S."/>
            <person name="Kishi E."/>
            <person name="Shimizu A."/>
            <person name="Tsukatani N."/>
            <person name="Tanikawa S."/>
            <person name="Fujita N."/>
            <person name="Harayama S."/>
        </authorList>
    </citation>
    <scope>NUCLEOTIDE SEQUENCE [LARGE SCALE GENOMIC DNA]</scope>
    <source>
        <strain evidence="3">ATCC 9341 / DSM 348 / NBRC 103217 / DC2201</strain>
    </source>
</reference>
<dbReference type="STRING" id="378753.KRH_07680"/>
<dbReference type="OrthoDB" id="4870479at2"/>
<dbReference type="AlphaFoldDB" id="B2GK95"/>
<dbReference type="KEGG" id="krh:KRH_07680"/>